<protein>
    <submittedName>
        <fullName evidence="1">Uncharacterized protein</fullName>
    </submittedName>
</protein>
<dbReference type="EMBL" id="JANBVN010000099">
    <property type="protein sequence ID" value="KAJ9144412.1"/>
    <property type="molecule type" value="Genomic_DNA"/>
</dbReference>
<organism evidence="1 2">
    <name type="scientific">Coniochaeta hoffmannii</name>
    <dbReference type="NCBI Taxonomy" id="91930"/>
    <lineage>
        <taxon>Eukaryota</taxon>
        <taxon>Fungi</taxon>
        <taxon>Dikarya</taxon>
        <taxon>Ascomycota</taxon>
        <taxon>Pezizomycotina</taxon>
        <taxon>Sordariomycetes</taxon>
        <taxon>Sordariomycetidae</taxon>
        <taxon>Coniochaetales</taxon>
        <taxon>Coniochaetaceae</taxon>
        <taxon>Coniochaeta</taxon>
    </lineage>
</organism>
<dbReference type="Proteomes" id="UP001174691">
    <property type="component" value="Unassembled WGS sequence"/>
</dbReference>
<keyword evidence="2" id="KW-1185">Reference proteome</keyword>
<reference evidence="1" key="1">
    <citation type="submission" date="2022-07" db="EMBL/GenBank/DDBJ databases">
        <title>Fungi with potential for degradation of polypropylene.</title>
        <authorList>
            <person name="Gostincar C."/>
        </authorList>
    </citation>
    <scope>NUCLEOTIDE SEQUENCE</scope>
    <source>
        <strain evidence="1">EXF-13287</strain>
    </source>
</reference>
<evidence type="ECO:0000313" key="1">
    <source>
        <dbReference type="EMBL" id="KAJ9144412.1"/>
    </source>
</evidence>
<sequence length="240" mass="26653">MLDAGDRGDSLTLHTLPLQHLTVLHITGCRVSRTFLQDLLGQVGPHLTTVAIVLGYLWNTETEGRLLPDDVTPGQVIESLLPWAETLRAVRIDLSRAMPRAVKLRKTDLITSLSHFSRLEALELDLSCVYIAQLDGLLMFGVDTAQADWDMLVNLLPESIREFVLNGPTHRVYDALEELSDRAASGRFSDLVEVSCDDGPVAHLEHLRDRFGIAGVNFSLRVPKYGLRKHGFTQSLSGLF</sequence>
<name>A0AA38RC61_9PEZI</name>
<dbReference type="AlphaFoldDB" id="A0AA38RC61"/>
<gene>
    <name evidence="1" type="ORF">NKR19_g6453</name>
</gene>
<accession>A0AA38RC61</accession>
<proteinExistence type="predicted"/>
<evidence type="ECO:0000313" key="2">
    <source>
        <dbReference type="Proteomes" id="UP001174691"/>
    </source>
</evidence>
<comment type="caution">
    <text evidence="1">The sequence shown here is derived from an EMBL/GenBank/DDBJ whole genome shotgun (WGS) entry which is preliminary data.</text>
</comment>